<evidence type="ECO:0000313" key="10">
    <source>
        <dbReference type="EMBL" id="WIA15489.1"/>
    </source>
</evidence>
<name>A0ABY8U208_TETOB</name>
<accession>A0ABY8U208</accession>
<dbReference type="SUPFAM" id="SSF53756">
    <property type="entry name" value="UDP-Glycosyltransferase/glycogen phosphorylase"/>
    <property type="match status" value="1"/>
</dbReference>
<dbReference type="InterPro" id="IPR011050">
    <property type="entry name" value="Pectin_lyase_fold/virulence"/>
</dbReference>
<dbReference type="PANTHER" id="PTHR45871">
    <property type="entry name" value="N-ACETYLGLUCOSAMINYL-PHOSPHATIDYLINOSITOL BIOSYNTHETIC PROTEIN"/>
    <property type="match status" value="1"/>
</dbReference>
<gene>
    <name evidence="10" type="ORF">OEZ85_002127</name>
</gene>
<sequence length="849" mass="91233">MAGTQQLAGQGCGPRLSILMVSDFFHPNFGGVENHIYQLSQCLINQGHKVVVITHAYGDCGGVRYLTNGLKVYYLYRRPIHAQSTMPTLWLGAFRLLRLICIREAISLVHCHQAFSTLGGEALVQARTMGYKVVFTDHSLFGFADAASIATNKLIKAVLADVQHAICVSHTSKENTVLRASLHPAAVSVIPNAVDASEFEPYPNQPRYRPGSPITIVALSRLVYRKGIDILALVIPEICHRHPHVNFIIGGDGPKRGLLEQMITQEGLASRVALAGAIPHECAREFLLQGHIFVNASLTEAFCMAIVEAASAGLLVVSTRVGGVPEVLPPDVMLLAEPSPEDLLAAVEQALLLLPQLDPQQQHARVRAMYNWPNVAQRTEAVYRAALAAPPEQDLLLPRLRRYRSIGSWAGLLFCCVVVLLHWFWRLLEWQQPAEFVEPAADWPGIEAMLGGADEQQQQQKIARRRQQQPQLDQSEAFIRVQGTARTCAAVVMSLFLSCCVCTLPCCAQQQQQQRAECSLLILGYDNGQHGVSFASLNCSSPYGPLPIAINTTHMQRHAAGFKGVTLVNSSSCKERAATGKPELHSHALLYFCSEEQLQLTLLQPVVQGVKLIDAGSASSAAADSVDDAALLLFGGRIQASIVDGQVSSNTAGSAMLVVQQAEPQLYNTTVSGHVGPVGVGVLAVDDASVSISGSTFSSMSAFAAILAQMQAEVTLQACTFSGNAFGASDGAAVILEGRSSAEISRSTFSGNRGKSRSAMHASYNTQANITDCVFENNAATEASAGLKVCCNATAYVSHCKFINNTADSAAAIDVVNNGQLHCIEATGCWSQCFLGLIRHEMHTTLGCL</sequence>
<dbReference type="PANTHER" id="PTHR45871:SF1">
    <property type="entry name" value="PHOSPHATIDYLINOSITOL N-ACETYLGLUCOSAMINYLTRANSFERASE SUBUNIT A"/>
    <property type="match status" value="1"/>
</dbReference>
<dbReference type="Proteomes" id="UP001244341">
    <property type="component" value="Chromosome 6b"/>
</dbReference>
<dbReference type="CDD" id="cd03796">
    <property type="entry name" value="GT4_PIG-A-like"/>
    <property type="match status" value="1"/>
</dbReference>
<evidence type="ECO:0000256" key="6">
    <source>
        <dbReference type="ARBA" id="ARBA00032160"/>
    </source>
</evidence>
<dbReference type="InterPro" id="IPR013234">
    <property type="entry name" value="PIGA_GPI_anchor_biosynthesis"/>
</dbReference>
<comment type="pathway">
    <text evidence="1">Glycolipid biosynthesis; glycosylphosphatidylinositol-anchor biosynthesis.</text>
</comment>
<dbReference type="Gene3D" id="3.40.50.2000">
    <property type="entry name" value="Glycogen Phosphorylase B"/>
    <property type="match status" value="2"/>
</dbReference>
<evidence type="ECO:0000259" key="7">
    <source>
        <dbReference type="Pfam" id="PF00534"/>
    </source>
</evidence>
<evidence type="ECO:0000256" key="3">
    <source>
        <dbReference type="ARBA" id="ARBA00022502"/>
    </source>
</evidence>
<feature type="domain" description="PIGA GPI anchor biosynthesis" evidence="8">
    <location>
        <begin position="55"/>
        <end position="145"/>
    </location>
</feature>
<keyword evidence="3" id="KW-0337">GPI-anchor biosynthesis</keyword>
<dbReference type="Pfam" id="PF00534">
    <property type="entry name" value="Glycos_transf_1"/>
    <property type="match status" value="1"/>
</dbReference>
<evidence type="ECO:0000256" key="2">
    <source>
        <dbReference type="ARBA" id="ARBA00012420"/>
    </source>
</evidence>
<protein>
    <recommendedName>
        <fullName evidence="2">phosphatidylinositol N-acetylglucosaminyltransferase</fullName>
        <ecNumber evidence="2">2.4.1.198</ecNumber>
    </recommendedName>
    <alternativeName>
        <fullName evidence="6">GlcNAc-PI synthesis protein</fullName>
    </alternativeName>
</protein>
<evidence type="ECO:0000256" key="4">
    <source>
        <dbReference type="ARBA" id="ARBA00022676"/>
    </source>
</evidence>
<evidence type="ECO:0000259" key="9">
    <source>
        <dbReference type="Pfam" id="PF13229"/>
    </source>
</evidence>
<keyword evidence="5" id="KW-0808">Transferase</keyword>
<dbReference type="EC" id="2.4.1.198" evidence="2"/>
<dbReference type="EMBL" id="CP126213">
    <property type="protein sequence ID" value="WIA15489.1"/>
    <property type="molecule type" value="Genomic_DNA"/>
</dbReference>
<evidence type="ECO:0000259" key="8">
    <source>
        <dbReference type="Pfam" id="PF08288"/>
    </source>
</evidence>
<proteinExistence type="predicted"/>
<reference evidence="10 11" key="1">
    <citation type="submission" date="2023-05" db="EMBL/GenBank/DDBJ databases">
        <title>A 100% complete, gapless, phased diploid assembly of the Scenedesmus obliquus UTEX 3031 genome.</title>
        <authorList>
            <person name="Biondi T.C."/>
            <person name="Hanschen E.R."/>
            <person name="Kwon T."/>
            <person name="Eng W."/>
            <person name="Kruse C.P.S."/>
            <person name="Koehler S.I."/>
            <person name="Kunde Y."/>
            <person name="Gleasner C.D."/>
            <person name="You Mak K.T."/>
            <person name="Polle J."/>
            <person name="Hovde B.T."/>
            <person name="Starkenburg S.R."/>
        </authorList>
    </citation>
    <scope>NUCLEOTIDE SEQUENCE [LARGE SCALE GENOMIC DNA]</scope>
    <source>
        <strain evidence="10 11">DOE0152z</strain>
    </source>
</reference>
<dbReference type="InterPro" id="IPR012334">
    <property type="entry name" value="Pectin_lyas_fold"/>
</dbReference>
<keyword evidence="4" id="KW-0328">Glycosyltransferase</keyword>
<dbReference type="Pfam" id="PF08288">
    <property type="entry name" value="PIGA"/>
    <property type="match status" value="1"/>
</dbReference>
<dbReference type="InterPro" id="IPR001296">
    <property type="entry name" value="Glyco_trans_1"/>
</dbReference>
<feature type="domain" description="Right handed beta helix" evidence="9">
    <location>
        <begin position="664"/>
        <end position="820"/>
    </location>
</feature>
<evidence type="ECO:0000256" key="5">
    <source>
        <dbReference type="ARBA" id="ARBA00022679"/>
    </source>
</evidence>
<evidence type="ECO:0000313" key="11">
    <source>
        <dbReference type="Proteomes" id="UP001244341"/>
    </source>
</evidence>
<feature type="domain" description="Glycosyl transferase family 1" evidence="7">
    <location>
        <begin position="210"/>
        <end position="352"/>
    </location>
</feature>
<dbReference type="InterPro" id="IPR039448">
    <property type="entry name" value="Beta_helix"/>
</dbReference>
<evidence type="ECO:0000256" key="1">
    <source>
        <dbReference type="ARBA" id="ARBA00004687"/>
    </source>
</evidence>
<dbReference type="Pfam" id="PF13229">
    <property type="entry name" value="Beta_helix"/>
    <property type="match status" value="1"/>
</dbReference>
<dbReference type="Gene3D" id="2.160.20.10">
    <property type="entry name" value="Single-stranded right-handed beta-helix, Pectin lyase-like"/>
    <property type="match status" value="1"/>
</dbReference>
<keyword evidence="11" id="KW-1185">Reference proteome</keyword>
<dbReference type="InterPro" id="IPR039507">
    <property type="entry name" value="PIG-A/GPI3"/>
</dbReference>
<organism evidence="10 11">
    <name type="scientific">Tetradesmus obliquus</name>
    <name type="common">Green alga</name>
    <name type="synonym">Acutodesmus obliquus</name>
    <dbReference type="NCBI Taxonomy" id="3088"/>
    <lineage>
        <taxon>Eukaryota</taxon>
        <taxon>Viridiplantae</taxon>
        <taxon>Chlorophyta</taxon>
        <taxon>core chlorophytes</taxon>
        <taxon>Chlorophyceae</taxon>
        <taxon>CS clade</taxon>
        <taxon>Sphaeropleales</taxon>
        <taxon>Scenedesmaceae</taxon>
        <taxon>Tetradesmus</taxon>
    </lineage>
</organism>
<dbReference type="SUPFAM" id="SSF51126">
    <property type="entry name" value="Pectin lyase-like"/>
    <property type="match status" value="1"/>
</dbReference>